<dbReference type="SMART" id="SM00382">
    <property type="entry name" value="AAA"/>
    <property type="match status" value="1"/>
</dbReference>
<sequence length="327" mass="35537">MPDHALPEFALQAEGLEKVYPGGKKSEAKHALRGVDLKVKRGSIFGLLGPNGAGKSTFINIFAGLTNKSAGRAVIWGHDIDRNPRAARACIGVVPQELNMDVFFTPAETLELMAGYYGVPKAERRTAEILEAVGLSDKADAYVRQLSGGMKRRLLVAKALVHNPPVLVLDEPTAGVDIELRRQLWEYVVRLNEAGTTIVLTTHYLEEAQELCDEIAIVNEGRVVACEPKPQLLKRLDRKTLVIEPVEPLAAVPEQFAGLDAEIRDGALAITYRFGEASVADMIERFRETGNRIDDLRTEEPDLEDVFLALTYNAPAGAEGADAAGGA</sequence>
<evidence type="ECO:0000259" key="4">
    <source>
        <dbReference type="PROSITE" id="PS50893"/>
    </source>
</evidence>
<dbReference type="InterPro" id="IPR050763">
    <property type="entry name" value="ABC_transporter_ATP-binding"/>
</dbReference>
<keyword evidence="2" id="KW-0547">Nucleotide-binding</keyword>
<accession>A0A2U2BWU3</accession>
<dbReference type="InterPro" id="IPR027417">
    <property type="entry name" value="P-loop_NTPase"/>
</dbReference>
<evidence type="ECO:0000313" key="5">
    <source>
        <dbReference type="EMBL" id="PWE18472.1"/>
    </source>
</evidence>
<dbReference type="SUPFAM" id="SSF52540">
    <property type="entry name" value="P-loop containing nucleoside triphosphate hydrolases"/>
    <property type="match status" value="1"/>
</dbReference>
<keyword evidence="1" id="KW-0813">Transport</keyword>
<dbReference type="Proteomes" id="UP000245168">
    <property type="component" value="Unassembled WGS sequence"/>
</dbReference>
<organism evidence="5 6">
    <name type="scientific">Marinicauda salina</name>
    <dbReference type="NCBI Taxonomy" id="2135793"/>
    <lineage>
        <taxon>Bacteria</taxon>
        <taxon>Pseudomonadati</taxon>
        <taxon>Pseudomonadota</taxon>
        <taxon>Alphaproteobacteria</taxon>
        <taxon>Maricaulales</taxon>
        <taxon>Maricaulaceae</taxon>
        <taxon>Marinicauda</taxon>
    </lineage>
</organism>
<dbReference type="GO" id="GO:0005524">
    <property type="term" value="F:ATP binding"/>
    <property type="evidence" value="ECO:0007669"/>
    <property type="project" value="UniProtKB-KW"/>
</dbReference>
<dbReference type="AlphaFoldDB" id="A0A2U2BWU3"/>
<evidence type="ECO:0000313" key="6">
    <source>
        <dbReference type="Proteomes" id="UP000245168"/>
    </source>
</evidence>
<comment type="caution">
    <text evidence="5">The sequence shown here is derived from an EMBL/GenBank/DDBJ whole genome shotgun (WGS) entry which is preliminary data.</text>
</comment>
<dbReference type="InterPro" id="IPR003593">
    <property type="entry name" value="AAA+_ATPase"/>
</dbReference>
<gene>
    <name evidence="5" type="ORF">DDZ18_02375</name>
</gene>
<dbReference type="OrthoDB" id="9778547at2"/>
<name>A0A2U2BWU3_9PROT</name>
<reference evidence="6" key="1">
    <citation type="submission" date="2018-05" db="EMBL/GenBank/DDBJ databases">
        <authorList>
            <person name="Liu B.-T."/>
        </authorList>
    </citation>
    <scope>NUCLEOTIDE SEQUENCE [LARGE SCALE GENOMIC DNA]</scope>
    <source>
        <strain evidence="6">WD6-1</strain>
    </source>
</reference>
<evidence type="ECO:0000256" key="3">
    <source>
        <dbReference type="ARBA" id="ARBA00022840"/>
    </source>
</evidence>
<proteinExistence type="predicted"/>
<dbReference type="PROSITE" id="PS00211">
    <property type="entry name" value="ABC_TRANSPORTER_1"/>
    <property type="match status" value="1"/>
</dbReference>
<keyword evidence="3 5" id="KW-0067">ATP-binding</keyword>
<dbReference type="InterPro" id="IPR017871">
    <property type="entry name" value="ABC_transporter-like_CS"/>
</dbReference>
<dbReference type="InterPro" id="IPR003439">
    <property type="entry name" value="ABC_transporter-like_ATP-bd"/>
</dbReference>
<evidence type="ECO:0000256" key="2">
    <source>
        <dbReference type="ARBA" id="ARBA00022741"/>
    </source>
</evidence>
<keyword evidence="6" id="KW-1185">Reference proteome</keyword>
<dbReference type="RefSeq" id="WP_109251747.1">
    <property type="nucleotide sequence ID" value="NZ_QEXV01000001.1"/>
</dbReference>
<dbReference type="Pfam" id="PF00005">
    <property type="entry name" value="ABC_tran"/>
    <property type="match status" value="1"/>
</dbReference>
<dbReference type="GO" id="GO:0016887">
    <property type="term" value="F:ATP hydrolysis activity"/>
    <property type="evidence" value="ECO:0007669"/>
    <property type="project" value="InterPro"/>
</dbReference>
<dbReference type="PROSITE" id="PS50893">
    <property type="entry name" value="ABC_TRANSPORTER_2"/>
    <property type="match status" value="1"/>
</dbReference>
<feature type="domain" description="ABC transporter" evidence="4">
    <location>
        <begin position="11"/>
        <end position="245"/>
    </location>
</feature>
<dbReference type="EMBL" id="QEXV01000001">
    <property type="protein sequence ID" value="PWE18472.1"/>
    <property type="molecule type" value="Genomic_DNA"/>
</dbReference>
<evidence type="ECO:0000256" key="1">
    <source>
        <dbReference type="ARBA" id="ARBA00022448"/>
    </source>
</evidence>
<dbReference type="PANTHER" id="PTHR42711">
    <property type="entry name" value="ABC TRANSPORTER ATP-BINDING PROTEIN"/>
    <property type="match status" value="1"/>
</dbReference>
<protein>
    <submittedName>
        <fullName evidence="5">Multidrug ABC transporter ATP-binding protein</fullName>
    </submittedName>
</protein>
<dbReference type="Gene3D" id="3.40.50.300">
    <property type="entry name" value="P-loop containing nucleotide triphosphate hydrolases"/>
    <property type="match status" value="1"/>
</dbReference>
<dbReference type="PANTHER" id="PTHR42711:SF15">
    <property type="entry name" value="ABC-TYPE MULTIDRUG TRANSPORT SYSTEM, ATPASE COMPONENT"/>
    <property type="match status" value="1"/>
</dbReference>